<reference evidence="2 3" key="1">
    <citation type="journal article" date="2018" name="Nat. Ecol. Evol.">
        <title>Pezizomycetes genomes reveal the molecular basis of ectomycorrhizal truffle lifestyle.</title>
        <authorList>
            <person name="Murat C."/>
            <person name="Payen T."/>
            <person name="Noel B."/>
            <person name="Kuo A."/>
            <person name="Morin E."/>
            <person name="Chen J."/>
            <person name="Kohler A."/>
            <person name="Krizsan K."/>
            <person name="Balestrini R."/>
            <person name="Da Silva C."/>
            <person name="Montanini B."/>
            <person name="Hainaut M."/>
            <person name="Levati E."/>
            <person name="Barry K.W."/>
            <person name="Belfiori B."/>
            <person name="Cichocki N."/>
            <person name="Clum A."/>
            <person name="Dockter R.B."/>
            <person name="Fauchery L."/>
            <person name="Guy J."/>
            <person name="Iotti M."/>
            <person name="Le Tacon F."/>
            <person name="Lindquist E.A."/>
            <person name="Lipzen A."/>
            <person name="Malagnac F."/>
            <person name="Mello A."/>
            <person name="Molinier V."/>
            <person name="Miyauchi S."/>
            <person name="Poulain J."/>
            <person name="Riccioni C."/>
            <person name="Rubini A."/>
            <person name="Sitrit Y."/>
            <person name="Splivallo R."/>
            <person name="Traeger S."/>
            <person name="Wang M."/>
            <person name="Zifcakova L."/>
            <person name="Wipf D."/>
            <person name="Zambonelli A."/>
            <person name="Paolocci F."/>
            <person name="Nowrousian M."/>
            <person name="Ottonello S."/>
            <person name="Baldrian P."/>
            <person name="Spatafora J.W."/>
            <person name="Henrissat B."/>
            <person name="Nagy L.G."/>
            <person name="Aury J.M."/>
            <person name="Wincker P."/>
            <person name="Grigoriev I.V."/>
            <person name="Bonfante P."/>
            <person name="Martin F.M."/>
        </authorList>
    </citation>
    <scope>NUCLEOTIDE SEQUENCE [LARGE SCALE GENOMIC DNA]</scope>
    <source>
        <strain evidence="2 3">ATCC MYA-4762</strain>
    </source>
</reference>
<dbReference type="Proteomes" id="UP000267821">
    <property type="component" value="Unassembled WGS sequence"/>
</dbReference>
<dbReference type="AlphaFoldDB" id="A0A3N4M5C5"/>
<feature type="signal peptide" evidence="1">
    <location>
        <begin position="1"/>
        <end position="22"/>
    </location>
</feature>
<dbReference type="InterPro" id="IPR025649">
    <property type="entry name" value="DUF4360"/>
</dbReference>
<evidence type="ECO:0000313" key="3">
    <source>
        <dbReference type="Proteomes" id="UP000267821"/>
    </source>
</evidence>
<feature type="chain" id="PRO_5018124313" description="Ubiquitin 3 binding protein But2 C-terminal domain-containing protein" evidence="1">
    <location>
        <begin position="23"/>
        <end position="210"/>
    </location>
</feature>
<evidence type="ECO:0000256" key="1">
    <source>
        <dbReference type="SAM" id="SignalP"/>
    </source>
</evidence>
<dbReference type="EMBL" id="ML121528">
    <property type="protein sequence ID" value="RPB29019.1"/>
    <property type="molecule type" value="Genomic_DNA"/>
</dbReference>
<keyword evidence="1" id="KW-0732">Signal</keyword>
<gene>
    <name evidence="2" type="ORF">L211DRAFT_845046</name>
</gene>
<dbReference type="OrthoDB" id="10316421at2759"/>
<dbReference type="InParanoid" id="A0A3N4M5C5"/>
<dbReference type="Pfam" id="PF14273">
    <property type="entry name" value="DUF4360"/>
    <property type="match status" value="1"/>
</dbReference>
<evidence type="ECO:0008006" key="4">
    <source>
        <dbReference type="Google" id="ProtNLM"/>
    </source>
</evidence>
<name>A0A3N4M5C5_9PEZI</name>
<protein>
    <recommendedName>
        <fullName evidence="4">Ubiquitin 3 binding protein But2 C-terminal domain-containing protein</fullName>
    </recommendedName>
</protein>
<keyword evidence="3" id="KW-1185">Reference proteome</keyword>
<accession>A0A3N4M5C5</accession>
<organism evidence="2 3">
    <name type="scientific">Terfezia boudieri ATCC MYA-4762</name>
    <dbReference type="NCBI Taxonomy" id="1051890"/>
    <lineage>
        <taxon>Eukaryota</taxon>
        <taxon>Fungi</taxon>
        <taxon>Dikarya</taxon>
        <taxon>Ascomycota</taxon>
        <taxon>Pezizomycotina</taxon>
        <taxon>Pezizomycetes</taxon>
        <taxon>Pezizales</taxon>
        <taxon>Pezizaceae</taxon>
        <taxon>Terfezia</taxon>
    </lineage>
</organism>
<evidence type="ECO:0000313" key="2">
    <source>
        <dbReference type="EMBL" id="RPB29019.1"/>
    </source>
</evidence>
<proteinExistence type="predicted"/>
<dbReference type="STRING" id="1051890.A0A3N4M5C5"/>
<sequence>MHTLFACLFALCALFLSALAMAIPDNLSNPPHPPWEQVYIKAFNYTGDACPPPDSIGAKFTNSGNVSYLEVAFDSTVIKVRPGQPSVDTRNCSLSFDVHFPANWTLTLNTLDILGDMDLDPDVQVEIYNVCRWDGQPGSWFFAYTWEGGDDKIPFKGSEPLDSLCNGAPSALLIDSKTTMYTSQNIEGSGATTANSSKIIHQYGCEWTKC</sequence>